<keyword evidence="1" id="KW-1133">Transmembrane helix</keyword>
<proteinExistence type="predicted"/>
<organism evidence="2 3">
    <name type="scientific">Brachypodius melanocephalos</name>
    <name type="common">black-headed bulbul</name>
    <dbReference type="NCBI Taxonomy" id="3235156"/>
    <lineage>
        <taxon>Eukaryota</taxon>
        <taxon>Metazoa</taxon>
        <taxon>Chordata</taxon>
        <taxon>Craniata</taxon>
        <taxon>Vertebrata</taxon>
        <taxon>Euteleostomi</taxon>
        <taxon>Archelosauria</taxon>
        <taxon>Archosauria</taxon>
        <taxon>Dinosauria</taxon>
        <taxon>Saurischia</taxon>
        <taxon>Theropoda</taxon>
        <taxon>Coelurosauria</taxon>
        <taxon>Aves</taxon>
        <taxon>Neognathae</taxon>
        <taxon>Neoaves</taxon>
        <taxon>Telluraves</taxon>
        <taxon>Australaves</taxon>
        <taxon>Passeriformes</taxon>
        <taxon>Sylvioidea</taxon>
        <taxon>Pycnonotidae</taxon>
        <taxon>Brachypodius</taxon>
    </lineage>
</organism>
<keyword evidence="1" id="KW-0812">Transmembrane</keyword>
<accession>A0A7K7LRG5</accession>
<dbReference type="PANTHER" id="PTHR10424:SF82">
    <property type="entry name" value="ENVELOPE GLYCOPROTEIN-RELATED"/>
    <property type="match status" value="1"/>
</dbReference>
<keyword evidence="3" id="KW-1185">Reference proteome</keyword>
<dbReference type="Gene3D" id="1.10.287.210">
    <property type="match status" value="1"/>
</dbReference>
<dbReference type="PANTHER" id="PTHR10424">
    <property type="entry name" value="VIRAL ENVELOPE PROTEIN"/>
    <property type="match status" value="1"/>
</dbReference>
<dbReference type="EMBL" id="VZSR01000101">
    <property type="protein sequence ID" value="NWZ33226.1"/>
    <property type="molecule type" value="Genomic_DNA"/>
</dbReference>
<dbReference type="SUPFAM" id="SSF58069">
    <property type="entry name" value="Virus ectodomain"/>
    <property type="match status" value="1"/>
</dbReference>
<comment type="caution">
    <text evidence="2">The sequence shown here is derived from an EMBL/GenBank/DDBJ whole genome shotgun (WGS) entry which is preliminary data.</text>
</comment>
<sequence length="263" mass="29649">SQELCASTARLDKQMKWAIPAEGNIWACHTTGLTPCIFIKHFDESNNFCIQVTVVPRILYHTDEEIMTHFEAQPHRTKREVFTAISLAALLALGGTGAATGITSLATQRQGLLQLQQTIDEDLLEIHKNIVKLEESLFSLSEMVLQNRRGLELLLMQQGGLCAAQNEECCTYVNHSGPIRQSMAELKNRLERRSHELQQQNWFGSLFTQHPWIAPVVSTLIGPLVVIMLALIFGPCLFNKITQFVKARLSTIEIMLLQRKQLT</sequence>
<feature type="non-terminal residue" evidence="2">
    <location>
        <position position="1"/>
    </location>
</feature>
<dbReference type="Proteomes" id="UP000540762">
    <property type="component" value="Unassembled WGS sequence"/>
</dbReference>
<feature type="transmembrane region" description="Helical" evidence="1">
    <location>
        <begin position="212"/>
        <end position="238"/>
    </location>
</feature>
<evidence type="ECO:0000313" key="2">
    <source>
        <dbReference type="EMBL" id="NWZ33226.1"/>
    </source>
</evidence>
<protein>
    <submittedName>
        <fullName evidence="2">ENV1 protein</fullName>
    </submittedName>
</protein>
<dbReference type="InterPro" id="IPR018154">
    <property type="entry name" value="TLV/ENV_coat_polyprotein"/>
</dbReference>
<feature type="non-terminal residue" evidence="2">
    <location>
        <position position="263"/>
    </location>
</feature>
<dbReference type="AlphaFoldDB" id="A0A7K7LRG5"/>
<reference evidence="2 3" key="1">
    <citation type="submission" date="2019-09" db="EMBL/GenBank/DDBJ databases">
        <title>Bird 10,000 Genomes (B10K) Project - Family phase.</title>
        <authorList>
            <person name="Zhang G."/>
        </authorList>
    </citation>
    <scope>NUCLEOTIDE SEQUENCE [LARGE SCALE GENOMIC DNA]</scope>
    <source>
        <strain evidence="2">OUT-0037</strain>
        <tissue evidence="2">Liver</tissue>
    </source>
</reference>
<gene>
    <name evidence="2" type="primary">Env1_0</name>
    <name evidence="2" type="ORF">BRAATR_R14432</name>
</gene>
<evidence type="ECO:0000313" key="3">
    <source>
        <dbReference type="Proteomes" id="UP000540762"/>
    </source>
</evidence>
<feature type="transmembrane region" description="Helical" evidence="1">
    <location>
        <begin position="81"/>
        <end position="106"/>
    </location>
</feature>
<evidence type="ECO:0000256" key="1">
    <source>
        <dbReference type="SAM" id="Phobius"/>
    </source>
</evidence>
<keyword evidence="1" id="KW-0472">Membrane</keyword>
<dbReference type="Pfam" id="PF00429">
    <property type="entry name" value="TLV_coat"/>
    <property type="match status" value="1"/>
</dbReference>
<name>A0A7K7LRG5_9PASS</name>